<protein>
    <submittedName>
        <fullName evidence="2">Uncharacterized protein</fullName>
    </submittedName>
</protein>
<accession>F9VU55</accession>
<evidence type="ECO:0000256" key="1">
    <source>
        <dbReference type="SAM" id="Phobius"/>
    </source>
</evidence>
<proteinExistence type="predicted"/>
<dbReference type="AlphaFoldDB" id="F9VU55"/>
<organism evidence="2 3">
    <name type="scientific">Gordonia alkanivorans NBRC 16433</name>
    <dbReference type="NCBI Taxonomy" id="1027371"/>
    <lineage>
        <taxon>Bacteria</taxon>
        <taxon>Bacillati</taxon>
        <taxon>Actinomycetota</taxon>
        <taxon>Actinomycetes</taxon>
        <taxon>Mycobacteriales</taxon>
        <taxon>Gordoniaceae</taxon>
        <taxon>Gordonia</taxon>
    </lineage>
</organism>
<keyword evidence="1" id="KW-1133">Transmembrane helix</keyword>
<evidence type="ECO:0000313" key="2">
    <source>
        <dbReference type="EMBL" id="GAA12144.1"/>
    </source>
</evidence>
<sequence length="106" mass="11912">MRVKGRDTSAMPVRAVDPSVFYALVLLNLLFVTGAWCLARPTYRAAGVMATVSFAWFIWNGPFEGRVLISINLDHGFTESDILSILGLGIAAITFTRTRERRRYEE</sequence>
<feature type="transmembrane region" description="Helical" evidence="1">
    <location>
        <begin position="45"/>
        <end position="62"/>
    </location>
</feature>
<feature type="transmembrane region" description="Helical" evidence="1">
    <location>
        <begin position="20"/>
        <end position="38"/>
    </location>
</feature>
<feature type="transmembrane region" description="Helical" evidence="1">
    <location>
        <begin position="82"/>
        <end position="98"/>
    </location>
</feature>
<dbReference type="eggNOG" id="ENOG5034BST">
    <property type="taxonomic scope" value="Bacteria"/>
</dbReference>
<gene>
    <name evidence="2" type="ORF">GOALK_048_01060</name>
</gene>
<comment type="caution">
    <text evidence="2">The sequence shown here is derived from an EMBL/GenBank/DDBJ whole genome shotgun (WGS) entry which is preliminary data.</text>
</comment>
<dbReference type="Proteomes" id="UP000003558">
    <property type="component" value="Unassembled WGS sequence"/>
</dbReference>
<evidence type="ECO:0000313" key="3">
    <source>
        <dbReference type="Proteomes" id="UP000003558"/>
    </source>
</evidence>
<dbReference type="EMBL" id="BACI01000048">
    <property type="protein sequence ID" value="GAA12144.1"/>
    <property type="molecule type" value="Genomic_DNA"/>
</dbReference>
<keyword evidence="1" id="KW-0812">Transmembrane</keyword>
<reference evidence="2 3" key="1">
    <citation type="submission" date="2011-05" db="EMBL/GenBank/DDBJ databases">
        <title>Whole genome shotgun sequence of Gordonia alkanivorans NBRC 16433.</title>
        <authorList>
            <person name="Hosoyama A."/>
            <person name="Nakamura S."/>
            <person name="Takarada H."/>
            <person name="Tsuchikane K."/>
            <person name="Yamazaki S."/>
            <person name="Fujita N."/>
        </authorList>
    </citation>
    <scope>NUCLEOTIDE SEQUENCE [LARGE SCALE GENOMIC DNA]</scope>
    <source>
        <strain evidence="2 3">NBRC 16433</strain>
    </source>
</reference>
<name>F9VU55_9ACTN</name>
<keyword evidence="1" id="KW-0472">Membrane</keyword>